<proteinExistence type="predicted"/>
<evidence type="ECO:0008006" key="3">
    <source>
        <dbReference type="Google" id="ProtNLM"/>
    </source>
</evidence>
<reference evidence="1" key="1">
    <citation type="submission" date="2020-08" db="EMBL/GenBank/DDBJ databases">
        <title>Multicomponent nature underlies the extraordinary mechanical properties of spider dragline silk.</title>
        <authorList>
            <person name="Kono N."/>
            <person name="Nakamura H."/>
            <person name="Mori M."/>
            <person name="Yoshida Y."/>
            <person name="Ohtoshi R."/>
            <person name="Malay A.D."/>
            <person name="Moran D.A.P."/>
            <person name="Tomita M."/>
            <person name="Numata K."/>
            <person name="Arakawa K."/>
        </authorList>
    </citation>
    <scope>NUCLEOTIDE SEQUENCE</scope>
</reference>
<protein>
    <recommendedName>
        <fullName evidence="3">CCHC-type domain-containing protein</fullName>
    </recommendedName>
</protein>
<dbReference type="Proteomes" id="UP000887013">
    <property type="component" value="Unassembled WGS sequence"/>
</dbReference>
<evidence type="ECO:0000313" key="1">
    <source>
        <dbReference type="EMBL" id="GFU46323.1"/>
    </source>
</evidence>
<sequence length="94" mass="10463">MEKNISGIHNNTFASPSCMQSQNVNNTVCRPPVSCYGCGNPGFIKAKCPKCSLKKERASVKAIHVLPLQYLYSTLKFMKLLAQFVLTLEPRLES</sequence>
<keyword evidence="2" id="KW-1185">Reference proteome</keyword>
<dbReference type="EMBL" id="BMAW01086162">
    <property type="protein sequence ID" value="GFU46323.1"/>
    <property type="molecule type" value="Genomic_DNA"/>
</dbReference>
<evidence type="ECO:0000313" key="2">
    <source>
        <dbReference type="Proteomes" id="UP000887013"/>
    </source>
</evidence>
<name>A0A8X6QW57_NEPPI</name>
<organism evidence="1 2">
    <name type="scientific">Nephila pilipes</name>
    <name type="common">Giant wood spider</name>
    <name type="synonym">Nephila maculata</name>
    <dbReference type="NCBI Taxonomy" id="299642"/>
    <lineage>
        <taxon>Eukaryota</taxon>
        <taxon>Metazoa</taxon>
        <taxon>Ecdysozoa</taxon>
        <taxon>Arthropoda</taxon>
        <taxon>Chelicerata</taxon>
        <taxon>Arachnida</taxon>
        <taxon>Araneae</taxon>
        <taxon>Araneomorphae</taxon>
        <taxon>Entelegynae</taxon>
        <taxon>Araneoidea</taxon>
        <taxon>Nephilidae</taxon>
        <taxon>Nephila</taxon>
    </lineage>
</organism>
<dbReference type="AlphaFoldDB" id="A0A8X6QW57"/>
<accession>A0A8X6QW57</accession>
<comment type="caution">
    <text evidence="1">The sequence shown here is derived from an EMBL/GenBank/DDBJ whole genome shotgun (WGS) entry which is preliminary data.</text>
</comment>
<dbReference type="OrthoDB" id="6783097at2759"/>
<gene>
    <name evidence="1" type="ORF">NPIL_207501</name>
</gene>